<evidence type="ECO:0000313" key="1">
    <source>
        <dbReference type="EMBL" id="MBF1166357.1"/>
    </source>
</evidence>
<protein>
    <submittedName>
        <fullName evidence="1">Uncharacterized protein</fullName>
    </submittedName>
</protein>
<dbReference type="Proteomes" id="UP000718593">
    <property type="component" value="Unassembled WGS sequence"/>
</dbReference>
<proteinExistence type="predicted"/>
<name>A0A930BUZ0_9RHOO</name>
<organism evidence="1 2">
    <name type="scientific">Dechloromonas agitata</name>
    <dbReference type="NCBI Taxonomy" id="73030"/>
    <lineage>
        <taxon>Bacteria</taxon>
        <taxon>Pseudomonadati</taxon>
        <taxon>Pseudomonadota</taxon>
        <taxon>Betaproteobacteria</taxon>
        <taxon>Rhodocyclales</taxon>
        <taxon>Azonexaceae</taxon>
        <taxon>Dechloromonas</taxon>
    </lineage>
</organism>
<dbReference type="AlphaFoldDB" id="A0A930BUZ0"/>
<comment type="caution">
    <text evidence="1">The sequence shown here is derived from an EMBL/GenBank/DDBJ whole genome shotgun (WGS) entry which is preliminary data.</text>
</comment>
<evidence type="ECO:0000313" key="2">
    <source>
        <dbReference type="Proteomes" id="UP000718593"/>
    </source>
</evidence>
<gene>
    <name evidence="1" type="ORF">HXL68_15115</name>
</gene>
<reference evidence="1" key="1">
    <citation type="submission" date="2020-04" db="EMBL/GenBank/DDBJ databases">
        <title>Deep metagenomics examines the oral microbiome during advanced dental caries in children, revealing novel taxa and co-occurrences with host molecules.</title>
        <authorList>
            <person name="Baker J.L."/>
            <person name="Morton J.T."/>
            <person name="Dinis M."/>
            <person name="Alvarez R."/>
            <person name="Tran N.C."/>
            <person name="Knight R."/>
            <person name="Edlund A."/>
        </authorList>
    </citation>
    <scope>NUCLEOTIDE SEQUENCE</scope>
    <source>
        <strain evidence="1">JCVI_32_bin.24</strain>
    </source>
</reference>
<accession>A0A930BUZ0</accession>
<sequence length="104" mass="11426">MLKRVRRRVQEDGPTAELEAFLASQGYIQLRVIGTAVCGLHRFSFTTGLVVGLNFEGYERRYCYEHAADALAALAAWDGQEHLGGPWIKCKGAGIDLLNPSFVG</sequence>
<dbReference type="EMBL" id="JABZMI010000428">
    <property type="protein sequence ID" value="MBF1166357.1"/>
    <property type="molecule type" value="Genomic_DNA"/>
</dbReference>